<organism evidence="2 3">
    <name type="scientific">Bugula neritina</name>
    <name type="common">Brown bryozoan</name>
    <name type="synonym">Sertularia neritina</name>
    <dbReference type="NCBI Taxonomy" id="10212"/>
    <lineage>
        <taxon>Eukaryota</taxon>
        <taxon>Metazoa</taxon>
        <taxon>Spiralia</taxon>
        <taxon>Lophotrochozoa</taxon>
        <taxon>Bryozoa</taxon>
        <taxon>Gymnolaemata</taxon>
        <taxon>Cheilostomatida</taxon>
        <taxon>Flustrina</taxon>
        <taxon>Buguloidea</taxon>
        <taxon>Bugulidae</taxon>
        <taxon>Bugula</taxon>
    </lineage>
</organism>
<dbReference type="Proteomes" id="UP000593567">
    <property type="component" value="Unassembled WGS sequence"/>
</dbReference>
<name>A0A7J7KN64_BUGNE</name>
<evidence type="ECO:0000313" key="2">
    <source>
        <dbReference type="EMBL" id="KAF6039583.1"/>
    </source>
</evidence>
<evidence type="ECO:0000256" key="1">
    <source>
        <dbReference type="SAM" id="MobiDB-lite"/>
    </source>
</evidence>
<sequence length="149" mass="16870">MLLALVELQQFAYADIRKRTPKMVLGTYNQSYAFATTYISLFYDNLLVNSSQRSLFGMPFHSIVVHPPEMLWLINDQSIVAEQAEDASYIKRKALLAAYSLFNVFQVTWLFPTNLPEAKESDTSTTSKELEYDESDPQLGGPVDSVETS</sequence>
<comment type="caution">
    <text evidence="2">The sequence shown here is derived from an EMBL/GenBank/DDBJ whole genome shotgun (WGS) entry which is preliminary data.</text>
</comment>
<dbReference type="EMBL" id="VXIV02000236">
    <property type="protein sequence ID" value="KAF6039583.1"/>
    <property type="molecule type" value="Genomic_DNA"/>
</dbReference>
<accession>A0A7J7KN64</accession>
<reference evidence="2" key="1">
    <citation type="submission" date="2020-06" db="EMBL/GenBank/DDBJ databases">
        <title>Draft genome of Bugula neritina, a colonial animal packing powerful symbionts and potential medicines.</title>
        <authorList>
            <person name="Rayko M."/>
        </authorList>
    </citation>
    <scope>NUCLEOTIDE SEQUENCE [LARGE SCALE GENOMIC DNA]</scope>
    <source>
        <strain evidence="2">Kwan_BN1</strain>
    </source>
</reference>
<dbReference type="OrthoDB" id="5986221at2759"/>
<evidence type="ECO:0000313" key="3">
    <source>
        <dbReference type="Proteomes" id="UP000593567"/>
    </source>
</evidence>
<gene>
    <name evidence="2" type="ORF">EB796_002109</name>
</gene>
<keyword evidence="3" id="KW-1185">Reference proteome</keyword>
<proteinExistence type="predicted"/>
<dbReference type="AlphaFoldDB" id="A0A7J7KN64"/>
<protein>
    <submittedName>
        <fullName evidence="2">Uncharacterized protein</fullName>
    </submittedName>
</protein>
<feature type="region of interest" description="Disordered" evidence="1">
    <location>
        <begin position="118"/>
        <end position="149"/>
    </location>
</feature>